<feature type="binding site" evidence="12 16">
    <location>
        <position position="423"/>
    </location>
    <ligand>
        <name>substrate</name>
    </ligand>
</feature>
<comment type="catalytic activity">
    <reaction evidence="11 12">
        <text>L-histidinol + 2 NAD(+) + H2O = L-histidine + 2 NADH + 3 H(+)</text>
        <dbReference type="Rhea" id="RHEA:20641"/>
        <dbReference type="ChEBI" id="CHEBI:15377"/>
        <dbReference type="ChEBI" id="CHEBI:15378"/>
        <dbReference type="ChEBI" id="CHEBI:57540"/>
        <dbReference type="ChEBI" id="CHEBI:57595"/>
        <dbReference type="ChEBI" id="CHEBI:57699"/>
        <dbReference type="ChEBI" id="CHEBI:57945"/>
        <dbReference type="EC" id="1.1.1.23"/>
    </reaction>
</comment>
<reference evidence="19 20" key="1">
    <citation type="journal article" date="2015" name="J. Biotechnol.">
        <title>Complete genome sequence of a malodorant-producing acetogen, Clostridium scatologenes ATCC 25775(T).</title>
        <authorList>
            <person name="Zhu Z."/>
            <person name="Guo T."/>
            <person name="Zheng H."/>
            <person name="Song T."/>
            <person name="Ouyang P."/>
            <person name="Xie J."/>
        </authorList>
    </citation>
    <scope>NUCLEOTIDE SEQUENCE [LARGE SCALE GENOMIC DNA]</scope>
    <source>
        <strain evidence="19 20">ATCC 25775</strain>
    </source>
</reference>
<dbReference type="Gene3D" id="3.40.50.1980">
    <property type="entry name" value="Nitrogenase molybdenum iron protein domain"/>
    <property type="match status" value="2"/>
</dbReference>
<evidence type="ECO:0000256" key="10">
    <source>
        <dbReference type="ARBA" id="ARBA00023102"/>
    </source>
</evidence>
<organism evidence="19 20">
    <name type="scientific">Clostridium scatologenes</name>
    <dbReference type="NCBI Taxonomy" id="1548"/>
    <lineage>
        <taxon>Bacteria</taxon>
        <taxon>Bacillati</taxon>
        <taxon>Bacillota</taxon>
        <taxon>Clostridia</taxon>
        <taxon>Eubacteriales</taxon>
        <taxon>Clostridiaceae</taxon>
        <taxon>Clostridium</taxon>
    </lineage>
</organism>
<comment type="function">
    <text evidence="1 12">Catalyzes the sequential NAD-dependent oxidations of L-histidinol to L-histidinaldehyde and then to L-histidine.</text>
</comment>
<comment type="pathway">
    <text evidence="2 12">Amino-acid biosynthesis; L-histidine biosynthesis; L-histidine from 5-phospho-alpha-D-ribose 1-diphosphate: step 9/9.</text>
</comment>
<dbReference type="Pfam" id="PF00815">
    <property type="entry name" value="Histidinol_dh"/>
    <property type="match status" value="1"/>
</dbReference>
<evidence type="ECO:0000256" key="16">
    <source>
        <dbReference type="PIRSR" id="PIRSR000099-3"/>
    </source>
</evidence>
<feature type="active site" description="Proton acceptor" evidence="12 14">
    <location>
        <position position="331"/>
    </location>
</feature>
<evidence type="ECO:0000313" key="19">
    <source>
        <dbReference type="EMBL" id="AKA70032.1"/>
    </source>
</evidence>
<evidence type="ECO:0000256" key="9">
    <source>
        <dbReference type="ARBA" id="ARBA00023027"/>
    </source>
</evidence>
<keyword evidence="6 12" id="KW-0479">Metal-binding</keyword>
<protein>
    <recommendedName>
        <fullName evidence="4 12">Histidinol dehydrogenase</fullName>
        <shortName evidence="12">HDH</shortName>
        <ecNumber evidence="4 12">1.1.1.23</ecNumber>
    </recommendedName>
</protein>
<dbReference type="GO" id="GO:0004399">
    <property type="term" value="F:histidinol dehydrogenase activity"/>
    <property type="evidence" value="ECO:0007669"/>
    <property type="project" value="UniProtKB-UniRule"/>
</dbReference>
<evidence type="ECO:0000256" key="4">
    <source>
        <dbReference type="ARBA" id="ARBA00012965"/>
    </source>
</evidence>
<evidence type="ECO:0000256" key="15">
    <source>
        <dbReference type="PIRSR" id="PIRSR000099-2"/>
    </source>
</evidence>
<feature type="active site" description="Proton acceptor" evidence="12 14">
    <location>
        <position position="330"/>
    </location>
</feature>
<dbReference type="Proteomes" id="UP000033115">
    <property type="component" value="Chromosome"/>
</dbReference>
<evidence type="ECO:0000256" key="8">
    <source>
        <dbReference type="ARBA" id="ARBA00023002"/>
    </source>
</evidence>
<dbReference type="KEGG" id="csq:CSCA_2907"/>
<evidence type="ECO:0000313" key="20">
    <source>
        <dbReference type="Proteomes" id="UP000033115"/>
    </source>
</evidence>
<name>A0A0E3M8N6_CLOSL</name>
<dbReference type="PRINTS" id="PR00083">
    <property type="entry name" value="HOLDHDRGNASE"/>
</dbReference>
<gene>
    <name evidence="12" type="primary">hisD</name>
    <name evidence="19" type="ORF">CSCA_2907</name>
</gene>
<feature type="binding site" evidence="12 15">
    <location>
        <position position="132"/>
    </location>
    <ligand>
        <name>NAD(+)</name>
        <dbReference type="ChEBI" id="CHEBI:57540"/>
    </ligand>
</feature>
<accession>A0A0E3M8N6</accession>
<dbReference type="GO" id="GO:0000105">
    <property type="term" value="P:L-histidine biosynthetic process"/>
    <property type="evidence" value="ECO:0007669"/>
    <property type="project" value="UniProtKB-UniRule"/>
</dbReference>
<evidence type="ECO:0000256" key="7">
    <source>
        <dbReference type="ARBA" id="ARBA00022833"/>
    </source>
</evidence>
<keyword evidence="9 12" id="KW-0520">NAD</keyword>
<dbReference type="PANTHER" id="PTHR21256:SF2">
    <property type="entry name" value="HISTIDINE BIOSYNTHESIS TRIFUNCTIONAL PROTEIN"/>
    <property type="match status" value="1"/>
</dbReference>
<evidence type="ECO:0000256" key="14">
    <source>
        <dbReference type="PIRSR" id="PIRSR000099-1"/>
    </source>
</evidence>
<dbReference type="SUPFAM" id="SSF53720">
    <property type="entry name" value="ALDH-like"/>
    <property type="match status" value="1"/>
</dbReference>
<feature type="binding site" evidence="12 17">
    <location>
        <position position="364"/>
    </location>
    <ligand>
        <name>Zn(2+)</name>
        <dbReference type="ChEBI" id="CHEBI:29105"/>
    </ligand>
</feature>
<feature type="binding site" evidence="12 17">
    <location>
        <position position="262"/>
    </location>
    <ligand>
        <name>Zn(2+)</name>
        <dbReference type="ChEBI" id="CHEBI:29105"/>
    </ligand>
</feature>
<feature type="binding site" evidence="12 16">
    <location>
        <position position="262"/>
    </location>
    <ligand>
        <name>substrate</name>
    </ligand>
</feature>
<sequence length="439" mass="48046">MSIINTISGNTKAGKDFLKSLRNREESVHQEVTKQVEIILRDVKEKGDEALISYTNQFDSKNIDKKNICVTKKEIDEAYENVDKEFIDAINLAVKNIKFFHEKQKRNSWMITNENEVVLGQQIRPLQKVGIYVPGGTAAYPSSVLMNTIPAKVAGVRSITMVTPPSKDGSINPNILVAADIAGVDKIYKAGGAQAVAALAFGTETIDRVDKVVGPGNVYVAMAKKSVYGNVDIDMIAGPSEILVIADENANPKYIAADLMSQAEHDKLASSILITTSQDLAEEVKKQLKMQVENLSRKDIILHSLKNYGAIIVVDSIEKAIEMSNDIAPEHLELCIEDPFLSLGYVKNAGSIFLGYFAPEPLGDYIAGPNHVLPTSGTARFFSPLSVDDFVKKSSFIRYSKEALLDVGDKVIKLAETEGLTAHANSIKIRMQDNISSKN</sequence>
<dbReference type="NCBIfam" id="TIGR00069">
    <property type="entry name" value="hisD"/>
    <property type="match status" value="1"/>
</dbReference>
<keyword evidence="8 12" id="KW-0560">Oxidoreductase</keyword>
<feature type="binding site" evidence="12 16">
    <location>
        <position position="240"/>
    </location>
    <ligand>
        <name>substrate</name>
    </ligand>
</feature>
<evidence type="ECO:0000256" key="2">
    <source>
        <dbReference type="ARBA" id="ARBA00004940"/>
    </source>
</evidence>
<dbReference type="InterPro" id="IPR016161">
    <property type="entry name" value="Ald_DH/histidinol_DH"/>
</dbReference>
<dbReference type="PIRSF" id="PIRSF000099">
    <property type="entry name" value="Histidinol_dh"/>
    <property type="match status" value="1"/>
</dbReference>
<feature type="binding site" evidence="12 16">
    <location>
        <position position="331"/>
    </location>
    <ligand>
        <name>substrate</name>
    </ligand>
</feature>
<keyword evidence="20" id="KW-1185">Reference proteome</keyword>
<dbReference type="GO" id="GO:0051287">
    <property type="term" value="F:NAD binding"/>
    <property type="evidence" value="ECO:0007669"/>
    <property type="project" value="InterPro"/>
</dbReference>
<evidence type="ECO:0000256" key="17">
    <source>
        <dbReference type="PIRSR" id="PIRSR000099-4"/>
    </source>
</evidence>
<dbReference type="STRING" id="1548.CSCA_2907"/>
<feature type="binding site" evidence="12 16">
    <location>
        <position position="265"/>
    </location>
    <ligand>
        <name>substrate</name>
    </ligand>
</feature>
<keyword evidence="7 12" id="KW-0862">Zinc</keyword>
<dbReference type="FunFam" id="3.40.50.1980:FF:000001">
    <property type="entry name" value="Histidinol dehydrogenase"/>
    <property type="match status" value="1"/>
</dbReference>
<evidence type="ECO:0000256" key="18">
    <source>
        <dbReference type="RuleBase" id="RU004175"/>
    </source>
</evidence>
<dbReference type="GO" id="GO:0005829">
    <property type="term" value="C:cytosol"/>
    <property type="evidence" value="ECO:0007669"/>
    <property type="project" value="TreeGrafter"/>
</dbReference>
<dbReference type="UniPathway" id="UPA00031">
    <property type="reaction ID" value="UER00014"/>
</dbReference>
<feature type="binding site" evidence="12 15">
    <location>
        <position position="194"/>
    </location>
    <ligand>
        <name>NAD(+)</name>
        <dbReference type="ChEBI" id="CHEBI:57540"/>
    </ligand>
</feature>
<feature type="binding site" evidence="12 17">
    <location>
        <position position="423"/>
    </location>
    <ligand>
        <name>Zn(2+)</name>
        <dbReference type="ChEBI" id="CHEBI:29105"/>
    </ligand>
</feature>
<dbReference type="AlphaFoldDB" id="A0A0E3M8N6"/>
<dbReference type="Gene3D" id="1.20.5.1300">
    <property type="match status" value="1"/>
</dbReference>
<dbReference type="PANTHER" id="PTHR21256">
    <property type="entry name" value="HISTIDINOL DEHYDROGENASE HDH"/>
    <property type="match status" value="1"/>
</dbReference>
<dbReference type="InterPro" id="IPR022695">
    <property type="entry name" value="Histidinol_DH_monofunct"/>
</dbReference>
<dbReference type="CDD" id="cd06572">
    <property type="entry name" value="Histidinol_dh"/>
    <property type="match status" value="1"/>
</dbReference>
<proteinExistence type="inferred from homology"/>
<dbReference type="HOGENOM" id="CLU_006732_3_0_9"/>
<feature type="binding site" evidence="12 17">
    <location>
        <position position="265"/>
    </location>
    <ligand>
        <name>Zn(2+)</name>
        <dbReference type="ChEBI" id="CHEBI:29105"/>
    </ligand>
</feature>
<evidence type="ECO:0000256" key="5">
    <source>
        <dbReference type="ARBA" id="ARBA00022605"/>
    </source>
</evidence>
<dbReference type="InterPro" id="IPR001692">
    <property type="entry name" value="Histidinol_DH_CS"/>
</dbReference>
<feature type="binding site" evidence="12 16">
    <location>
        <position position="418"/>
    </location>
    <ligand>
        <name>substrate</name>
    </ligand>
</feature>
<evidence type="ECO:0000256" key="11">
    <source>
        <dbReference type="ARBA" id="ARBA00049489"/>
    </source>
</evidence>
<keyword evidence="10 12" id="KW-0368">Histidine biosynthesis</keyword>
<dbReference type="FunFam" id="3.40.50.1980:FF:000026">
    <property type="entry name" value="Histidinol dehydrogenase"/>
    <property type="match status" value="1"/>
</dbReference>
<evidence type="ECO:0000256" key="3">
    <source>
        <dbReference type="ARBA" id="ARBA00010178"/>
    </source>
</evidence>
<dbReference type="RefSeq" id="WP_029954874.1">
    <property type="nucleotide sequence ID" value="NZ_CP009933.1"/>
</dbReference>
<dbReference type="GO" id="GO:0008270">
    <property type="term" value="F:zinc ion binding"/>
    <property type="evidence" value="ECO:0007669"/>
    <property type="project" value="UniProtKB-UniRule"/>
</dbReference>
<evidence type="ECO:0000256" key="6">
    <source>
        <dbReference type="ARBA" id="ARBA00022723"/>
    </source>
</evidence>
<dbReference type="EC" id="1.1.1.23" evidence="4 12"/>
<evidence type="ECO:0000256" key="13">
    <source>
        <dbReference type="PIRNR" id="PIRNR000099"/>
    </source>
</evidence>
<dbReference type="HAMAP" id="MF_01024">
    <property type="entry name" value="HisD"/>
    <property type="match status" value="1"/>
</dbReference>
<comment type="similarity">
    <text evidence="3 12 13 18">Belongs to the histidinol dehydrogenase family.</text>
</comment>
<keyword evidence="5 12" id="KW-0028">Amino-acid biosynthesis</keyword>
<evidence type="ECO:0000256" key="12">
    <source>
        <dbReference type="HAMAP-Rule" id="MF_01024"/>
    </source>
</evidence>
<feature type="binding site" evidence="12 16">
    <location>
        <position position="364"/>
    </location>
    <ligand>
        <name>substrate</name>
    </ligand>
</feature>
<dbReference type="PROSITE" id="PS00611">
    <property type="entry name" value="HISOL_DEHYDROGENASE"/>
    <property type="match status" value="1"/>
</dbReference>
<evidence type="ECO:0000256" key="1">
    <source>
        <dbReference type="ARBA" id="ARBA00003850"/>
    </source>
</evidence>
<feature type="binding site" evidence="12 15">
    <location>
        <position position="217"/>
    </location>
    <ligand>
        <name>NAD(+)</name>
        <dbReference type="ChEBI" id="CHEBI:57540"/>
    </ligand>
</feature>
<dbReference type="EMBL" id="CP009933">
    <property type="protein sequence ID" value="AKA70032.1"/>
    <property type="molecule type" value="Genomic_DNA"/>
</dbReference>
<dbReference type="FunFam" id="1.20.5.1300:FF:000002">
    <property type="entry name" value="Histidinol dehydrogenase, chloroplastic"/>
    <property type="match status" value="1"/>
</dbReference>
<comment type="cofactor">
    <cofactor evidence="12 17">
        <name>Zn(2+)</name>
        <dbReference type="ChEBI" id="CHEBI:29105"/>
    </cofactor>
    <text evidence="12 17">Binds 1 zinc ion per subunit.</text>
</comment>
<dbReference type="InterPro" id="IPR012131">
    <property type="entry name" value="Hstdl_DH"/>
</dbReference>